<dbReference type="OrthoDB" id="512662at2759"/>
<dbReference type="PROSITE" id="PS51186">
    <property type="entry name" value="GNAT"/>
    <property type="match status" value="1"/>
</dbReference>
<name>A0A0D2DWX1_9EURO</name>
<proteinExistence type="predicted"/>
<dbReference type="GO" id="GO:0016747">
    <property type="term" value="F:acyltransferase activity, transferring groups other than amino-acyl groups"/>
    <property type="evidence" value="ECO:0007669"/>
    <property type="project" value="InterPro"/>
</dbReference>
<dbReference type="EMBL" id="KN847332">
    <property type="protein sequence ID" value="KIW47568.1"/>
    <property type="molecule type" value="Genomic_DNA"/>
</dbReference>
<dbReference type="Gene3D" id="3.40.630.30">
    <property type="match status" value="1"/>
</dbReference>
<evidence type="ECO:0000259" key="1">
    <source>
        <dbReference type="PROSITE" id="PS51186"/>
    </source>
</evidence>
<feature type="domain" description="N-acetyltransferase" evidence="1">
    <location>
        <begin position="89"/>
        <end position="229"/>
    </location>
</feature>
<dbReference type="HOGENOM" id="CLU_097601_1_0_1"/>
<dbReference type="AlphaFoldDB" id="A0A0D2DWX1"/>
<dbReference type="Pfam" id="PF13508">
    <property type="entry name" value="Acetyltransf_7"/>
    <property type="match status" value="1"/>
</dbReference>
<dbReference type="InterPro" id="IPR000182">
    <property type="entry name" value="GNAT_dom"/>
</dbReference>
<dbReference type="InterPro" id="IPR016181">
    <property type="entry name" value="Acyl_CoA_acyltransferase"/>
</dbReference>
<dbReference type="PANTHER" id="PTHR42791">
    <property type="entry name" value="GNAT FAMILY ACETYLTRANSFERASE"/>
    <property type="match status" value="1"/>
</dbReference>
<protein>
    <recommendedName>
        <fullName evidence="1">N-acetyltransferase domain-containing protein</fullName>
    </recommendedName>
</protein>
<dbReference type="Proteomes" id="UP000053342">
    <property type="component" value="Unassembled WGS sequence"/>
</dbReference>
<organism evidence="2 3">
    <name type="scientific">Exophiala oligosperma</name>
    <dbReference type="NCBI Taxonomy" id="215243"/>
    <lineage>
        <taxon>Eukaryota</taxon>
        <taxon>Fungi</taxon>
        <taxon>Dikarya</taxon>
        <taxon>Ascomycota</taxon>
        <taxon>Pezizomycotina</taxon>
        <taxon>Eurotiomycetes</taxon>
        <taxon>Chaetothyriomycetidae</taxon>
        <taxon>Chaetothyriales</taxon>
        <taxon>Herpotrichiellaceae</taxon>
        <taxon>Exophiala</taxon>
    </lineage>
</organism>
<dbReference type="RefSeq" id="XP_016267784.1">
    <property type="nucleotide sequence ID" value="XM_016400731.1"/>
</dbReference>
<gene>
    <name evidence="2" type="ORF">PV06_00256</name>
</gene>
<dbReference type="SUPFAM" id="SSF55729">
    <property type="entry name" value="Acyl-CoA N-acyltransferases (Nat)"/>
    <property type="match status" value="1"/>
</dbReference>
<dbReference type="GeneID" id="27352330"/>
<accession>A0A0D2DWX1</accession>
<keyword evidence="3" id="KW-1185">Reference proteome</keyword>
<sequence length="230" mass="25891">MGITTTVRSISAESPEVEDVAEVISQAFAADPLILWLLDDQGPTWDKLEPSLQRWQQFRVEDAAINGVVLGAFQTSESSTQETCRGAVLMFPTSQRQSIQVMKRTMQYGYLKWYWKRFSIGMDAPNTNQQRWQHMLAKHNEGLQTYAHAYSDYCYLEVIASHPAAKGTGIGKALMSAVIEEAQGSAIILECTDETTIPFYTKFGFSEVGRVELKDDQGSTAMWMMVRKPE</sequence>
<dbReference type="CDD" id="cd04301">
    <property type="entry name" value="NAT_SF"/>
    <property type="match status" value="1"/>
</dbReference>
<dbReference type="InterPro" id="IPR052523">
    <property type="entry name" value="Trichothecene_AcTrans"/>
</dbReference>
<reference evidence="2 3" key="1">
    <citation type="submission" date="2015-01" db="EMBL/GenBank/DDBJ databases">
        <title>The Genome Sequence of Exophiala oligosperma CBS72588.</title>
        <authorList>
            <consortium name="The Broad Institute Genomics Platform"/>
            <person name="Cuomo C."/>
            <person name="de Hoog S."/>
            <person name="Gorbushina A."/>
            <person name="Stielow B."/>
            <person name="Teixiera M."/>
            <person name="Abouelleil A."/>
            <person name="Chapman S.B."/>
            <person name="Priest M."/>
            <person name="Young S.K."/>
            <person name="Wortman J."/>
            <person name="Nusbaum C."/>
            <person name="Birren B."/>
        </authorList>
    </citation>
    <scope>NUCLEOTIDE SEQUENCE [LARGE SCALE GENOMIC DNA]</scope>
    <source>
        <strain evidence="2 3">CBS 72588</strain>
    </source>
</reference>
<dbReference type="PANTHER" id="PTHR42791:SF1">
    <property type="entry name" value="N-ACETYLTRANSFERASE DOMAIN-CONTAINING PROTEIN"/>
    <property type="match status" value="1"/>
</dbReference>
<evidence type="ECO:0000313" key="2">
    <source>
        <dbReference type="EMBL" id="KIW47568.1"/>
    </source>
</evidence>
<dbReference type="VEuPathDB" id="FungiDB:PV06_00256"/>
<evidence type="ECO:0000313" key="3">
    <source>
        <dbReference type="Proteomes" id="UP000053342"/>
    </source>
</evidence>